<dbReference type="InterPro" id="IPR010920">
    <property type="entry name" value="LSM_dom_sf"/>
</dbReference>
<accession>A0A1W6LAN7</accession>
<dbReference type="Proteomes" id="UP000193427">
    <property type="component" value="Chromosome"/>
</dbReference>
<dbReference type="PROSITE" id="PS01246">
    <property type="entry name" value="UPF0003"/>
    <property type="match status" value="1"/>
</dbReference>
<evidence type="ECO:0000256" key="6">
    <source>
        <dbReference type="ARBA" id="ARBA00023136"/>
    </source>
</evidence>
<keyword evidence="4" id="KW-0812">Transmembrane</keyword>
<dbReference type="PANTHER" id="PTHR30347">
    <property type="entry name" value="POTASSIUM CHANNEL RELATED"/>
    <property type="match status" value="1"/>
</dbReference>
<dbReference type="InterPro" id="IPR006686">
    <property type="entry name" value="MscS_channel_CS"/>
</dbReference>
<dbReference type="AlphaFoldDB" id="A0A1W6LAN7"/>
<dbReference type="SUPFAM" id="SSF82689">
    <property type="entry name" value="Mechanosensitive channel protein MscS (YggB), C-terminal domain"/>
    <property type="match status" value="1"/>
</dbReference>
<evidence type="ECO:0000256" key="4">
    <source>
        <dbReference type="ARBA" id="ARBA00022692"/>
    </source>
</evidence>
<organism evidence="7 8">
    <name type="scientific">Piscinibacter gummiphilus</name>
    <dbReference type="NCBI Taxonomy" id="946333"/>
    <lineage>
        <taxon>Bacteria</taxon>
        <taxon>Pseudomonadati</taxon>
        <taxon>Pseudomonadota</taxon>
        <taxon>Betaproteobacteria</taxon>
        <taxon>Burkholderiales</taxon>
        <taxon>Sphaerotilaceae</taxon>
        <taxon>Piscinibacter</taxon>
    </lineage>
</organism>
<evidence type="ECO:0000256" key="5">
    <source>
        <dbReference type="ARBA" id="ARBA00022989"/>
    </source>
</evidence>
<dbReference type="Pfam" id="PF00924">
    <property type="entry name" value="MS_channel_2nd"/>
    <property type="match status" value="1"/>
</dbReference>
<dbReference type="InterPro" id="IPR052702">
    <property type="entry name" value="MscS-like_channel"/>
</dbReference>
<evidence type="ECO:0000256" key="2">
    <source>
        <dbReference type="ARBA" id="ARBA00008017"/>
    </source>
</evidence>
<comment type="subcellular location">
    <subcellularLocation>
        <location evidence="1">Cell membrane</location>
        <topology evidence="1">Multi-pass membrane protein</topology>
    </subcellularLocation>
</comment>
<keyword evidence="3" id="KW-1003">Cell membrane</keyword>
<evidence type="ECO:0000256" key="1">
    <source>
        <dbReference type="ARBA" id="ARBA00004651"/>
    </source>
</evidence>
<protein>
    <submittedName>
        <fullName evidence="7">Uncharacterized protein</fullName>
    </submittedName>
</protein>
<dbReference type="InterPro" id="IPR049278">
    <property type="entry name" value="MS_channel_C"/>
</dbReference>
<gene>
    <name evidence="7" type="ORF">A4W93_16395</name>
</gene>
<dbReference type="InterPro" id="IPR006685">
    <property type="entry name" value="MscS_channel_2nd"/>
</dbReference>
<keyword evidence="8" id="KW-1185">Reference proteome</keyword>
<keyword evidence="6" id="KW-0472">Membrane</keyword>
<evidence type="ECO:0000313" key="7">
    <source>
        <dbReference type="EMBL" id="ARN21349.1"/>
    </source>
</evidence>
<dbReference type="InterPro" id="IPR011014">
    <property type="entry name" value="MscS_channel_TM-2"/>
</dbReference>
<dbReference type="SUPFAM" id="SSF82861">
    <property type="entry name" value="Mechanosensitive channel protein MscS (YggB), transmembrane region"/>
    <property type="match status" value="1"/>
</dbReference>
<dbReference type="SUPFAM" id="SSF50182">
    <property type="entry name" value="Sm-like ribonucleoproteins"/>
    <property type="match status" value="1"/>
</dbReference>
<evidence type="ECO:0000313" key="8">
    <source>
        <dbReference type="Proteomes" id="UP000193427"/>
    </source>
</evidence>
<dbReference type="Gene3D" id="2.30.30.60">
    <property type="match status" value="1"/>
</dbReference>
<keyword evidence="5" id="KW-1133">Transmembrane helix</keyword>
<dbReference type="KEGG" id="rgu:A4W93_16395"/>
<dbReference type="InterPro" id="IPR023408">
    <property type="entry name" value="MscS_beta-dom_sf"/>
</dbReference>
<dbReference type="PANTHER" id="PTHR30347:SF1">
    <property type="entry name" value="MECHANOSENSITIVE CHANNEL MSCK"/>
    <property type="match status" value="1"/>
</dbReference>
<dbReference type="GO" id="GO:0008381">
    <property type="term" value="F:mechanosensitive monoatomic ion channel activity"/>
    <property type="evidence" value="ECO:0007669"/>
    <property type="project" value="UniProtKB-ARBA"/>
</dbReference>
<dbReference type="Gene3D" id="3.30.70.100">
    <property type="match status" value="1"/>
</dbReference>
<dbReference type="RefSeq" id="WP_085751641.1">
    <property type="nucleotide sequence ID" value="NZ_BSPR01000013.1"/>
</dbReference>
<dbReference type="Gene3D" id="1.10.287.1260">
    <property type="match status" value="1"/>
</dbReference>
<sequence>MNTAVADLSRAGLRLATSERLVDLDTQILGRQGQLDDQIERLKDDTRTLETLLNDLRRERALWIFRAEAARSRDAAPEFLARVDEAPETLDALAAQVRPLRDETVALLERAVRLRSHSHDLRDELRTRRSRIETRLREAEEEPLWTLIGGGRHDVFEFVNEVKTEWKSIFAYFASQAPRLALLLVVLFGGSFGALRVARRALAETTLTSSVDASRALRVLDRSGWAALLLGLLGTLLLAPRGPFAFYDLVWLFVPLPAAVLTLAAIGPAWRTTVFAVAGALLLLPFRSVLELLPVIDRLAALAQCAVVIAAAAWDVRRAHRAGLPTPLRLTRIHVVLLLVVLLLVAAAHAVVIGHVGTSRTLRNGVLVTLGLAMVTMAAYQALLGLGLIALGSRWFAGSRAVQRRRDVLEHAWRTVLRWGGWAMMLAAPVFAFGVAARAPMAVQEVLNSRLTVGEAGIAVGSLAAAAGCLLATWLIVKVIRFLLEDEFLPRLNLGQGLPFAISALTRYVVALVGLFFAFAAAGLDLSKMALLVGAIGVGIGFGMQNIINNFVSGLVLLVERPMHVGDLVETPTATGFVQRIGFRASTIRTTDGADIVVPNGDLLSKELLNWTLSSRERRISIDVGVAYGTDADKVIEMLTEVATVHPAVLANPPPFALFIGFGEQTLNFRLRAWVGDATEAGAIESDVRGRVLKRLIDAGVTIPLPQREVRLKDPAGTGRPSLPAP</sequence>
<name>A0A1W6LAN7_9BURK</name>
<evidence type="ECO:0000256" key="3">
    <source>
        <dbReference type="ARBA" id="ARBA00022475"/>
    </source>
</evidence>
<dbReference type="Pfam" id="PF21082">
    <property type="entry name" value="MS_channel_3rd"/>
    <property type="match status" value="1"/>
</dbReference>
<dbReference type="EMBL" id="CP015118">
    <property type="protein sequence ID" value="ARN21349.1"/>
    <property type="molecule type" value="Genomic_DNA"/>
</dbReference>
<dbReference type="InterPro" id="IPR011066">
    <property type="entry name" value="MscS_channel_C_sf"/>
</dbReference>
<comment type="similarity">
    <text evidence="2">Belongs to the MscS (TC 1.A.23) family.</text>
</comment>
<proteinExistence type="inferred from homology"/>
<dbReference type="OrthoDB" id="9799209at2"/>
<reference evidence="7 8" key="1">
    <citation type="submission" date="2016-04" db="EMBL/GenBank/DDBJ databases">
        <title>Complete genome sequence of natural rubber-degrading, novel Gram-negative bacterium, Rhizobacter gummiphilus strain NS21.</title>
        <authorList>
            <person name="Tabata M."/>
            <person name="Kasai D."/>
            <person name="Fukuda M."/>
        </authorList>
    </citation>
    <scope>NUCLEOTIDE SEQUENCE [LARGE SCALE GENOMIC DNA]</scope>
    <source>
        <strain evidence="7 8">NS21</strain>
    </source>
</reference>
<dbReference type="GO" id="GO:0005886">
    <property type="term" value="C:plasma membrane"/>
    <property type="evidence" value="ECO:0007669"/>
    <property type="project" value="UniProtKB-SubCell"/>
</dbReference>